<dbReference type="PROSITE" id="PS50263">
    <property type="entry name" value="CN_HYDROLASE"/>
    <property type="match status" value="1"/>
</dbReference>
<dbReference type="GO" id="GO:0016811">
    <property type="term" value="F:hydrolase activity, acting on carbon-nitrogen (but not peptide) bonds, in linear amides"/>
    <property type="evidence" value="ECO:0007669"/>
    <property type="project" value="TreeGrafter"/>
</dbReference>
<dbReference type="Gene3D" id="3.60.110.10">
    <property type="entry name" value="Carbon-nitrogen hydrolase"/>
    <property type="match status" value="1"/>
</dbReference>
<dbReference type="PANTHER" id="PTHR43674:SF16">
    <property type="entry name" value="CARBON-NITROGEN FAMILY, PUTATIVE (AFU_ORTHOLOGUE AFUA_5G02350)-RELATED"/>
    <property type="match status" value="1"/>
</dbReference>
<dbReference type="Pfam" id="PF00795">
    <property type="entry name" value="CN_hydrolase"/>
    <property type="match status" value="1"/>
</dbReference>
<name>A0A9P8LJF7_9PEZI</name>
<keyword evidence="4" id="KW-1185">Reference proteome</keyword>
<dbReference type="CDD" id="cd07197">
    <property type="entry name" value="nitrilase"/>
    <property type="match status" value="1"/>
</dbReference>
<keyword evidence="1" id="KW-0378">Hydrolase</keyword>
<evidence type="ECO:0000313" key="4">
    <source>
        <dbReference type="Proteomes" id="UP000750711"/>
    </source>
</evidence>
<evidence type="ECO:0000313" key="3">
    <source>
        <dbReference type="EMBL" id="KAH0566438.1"/>
    </source>
</evidence>
<dbReference type="Proteomes" id="UP000750711">
    <property type="component" value="Unassembled WGS sequence"/>
</dbReference>
<dbReference type="InterPro" id="IPR003010">
    <property type="entry name" value="C-N_Hydrolase"/>
</dbReference>
<gene>
    <name evidence="3" type="ORF">GP486_000150</name>
</gene>
<dbReference type="EMBL" id="JAGHQM010000008">
    <property type="protein sequence ID" value="KAH0566438.1"/>
    <property type="molecule type" value="Genomic_DNA"/>
</dbReference>
<sequence length="297" mass="32754">MARPMPLSPEENFAKAATNIRSAASQGSQLAVLPEYHLTSWVPERPDFAASCAESVAYLPRYQALARELNIHIVPGTIIEPVKHVRSAAPGTSIDSEAEASNPLFTELRNMTCFIAASTGDILSTYQKKNLWYLERGILTAGRHTPHKAFDVPLPGNGTMRVGMLTCWDLAFPEAFRELVADGAQLIVVPSYWHINEIDPKVLALNMKSEVAFLDSVTVARAYENTCAVAFCNSWGESQVAMPILGCLGKLGVEEDDMIISEVDLNVLEVAEEHYKVRADLQGEEWHYSRCVSQTSK</sequence>
<dbReference type="SUPFAM" id="SSF56317">
    <property type="entry name" value="Carbon-nitrogen hydrolase"/>
    <property type="match status" value="1"/>
</dbReference>
<protein>
    <recommendedName>
        <fullName evidence="2">CN hydrolase domain-containing protein</fullName>
    </recommendedName>
</protein>
<evidence type="ECO:0000256" key="1">
    <source>
        <dbReference type="ARBA" id="ARBA00022801"/>
    </source>
</evidence>
<evidence type="ECO:0000259" key="2">
    <source>
        <dbReference type="PROSITE" id="PS50263"/>
    </source>
</evidence>
<comment type="caution">
    <text evidence="3">The sequence shown here is derived from an EMBL/GenBank/DDBJ whole genome shotgun (WGS) entry which is preliminary data.</text>
</comment>
<dbReference type="AlphaFoldDB" id="A0A9P8LJF7"/>
<dbReference type="InterPro" id="IPR036526">
    <property type="entry name" value="C-N_Hydrolase_sf"/>
</dbReference>
<dbReference type="PANTHER" id="PTHR43674">
    <property type="entry name" value="NITRILASE C965.09-RELATED"/>
    <property type="match status" value="1"/>
</dbReference>
<dbReference type="InterPro" id="IPR050345">
    <property type="entry name" value="Aliph_Amidase/BUP"/>
</dbReference>
<accession>A0A9P8LJF7</accession>
<reference evidence="3" key="1">
    <citation type="submission" date="2021-03" db="EMBL/GenBank/DDBJ databases">
        <title>Comparative genomics and phylogenomic investigation of the class Geoglossomycetes provide insights into ecological specialization and systematics.</title>
        <authorList>
            <person name="Melie T."/>
            <person name="Pirro S."/>
            <person name="Miller A.N."/>
            <person name="Quandt A."/>
        </authorList>
    </citation>
    <scope>NUCLEOTIDE SEQUENCE</scope>
    <source>
        <strain evidence="3">CAQ_001_2017</strain>
    </source>
</reference>
<proteinExistence type="predicted"/>
<organism evidence="3 4">
    <name type="scientific">Trichoglossum hirsutum</name>
    <dbReference type="NCBI Taxonomy" id="265104"/>
    <lineage>
        <taxon>Eukaryota</taxon>
        <taxon>Fungi</taxon>
        <taxon>Dikarya</taxon>
        <taxon>Ascomycota</taxon>
        <taxon>Pezizomycotina</taxon>
        <taxon>Geoglossomycetes</taxon>
        <taxon>Geoglossales</taxon>
        <taxon>Geoglossaceae</taxon>
        <taxon>Trichoglossum</taxon>
    </lineage>
</organism>
<feature type="domain" description="CN hydrolase" evidence="2">
    <location>
        <begin position="1"/>
        <end position="265"/>
    </location>
</feature>